<dbReference type="HOGENOM" id="CLU_111546_0_0_14"/>
<dbReference type="EMBL" id="CP002808">
    <property type="protein sequence ID" value="AEG72845.1"/>
    <property type="molecule type" value="Genomic_DNA"/>
</dbReference>
<protein>
    <submittedName>
        <fullName evidence="1">Uncharacterized protein</fullName>
    </submittedName>
</protein>
<name>F6FHZ7_MYCHI</name>
<accession>F6FHZ7</accession>
<evidence type="ECO:0000313" key="2">
    <source>
        <dbReference type="Proteomes" id="UP000007952"/>
    </source>
</evidence>
<evidence type="ECO:0000313" key="1">
    <source>
        <dbReference type="EMBL" id="AEG72845.1"/>
    </source>
</evidence>
<gene>
    <name evidence="1" type="ordered locus">MHF_0573</name>
</gene>
<dbReference type="BioCyc" id="MHAE859194:G1GR7-564-MONOMER"/>
<dbReference type="AlphaFoldDB" id="F6FHZ7"/>
<reference evidence="1 2" key="1">
    <citation type="journal article" date="2011" name="J. Bacteriol.">
        <title>Complete genome sequences of two hemotropic Mycoplasmas, Mycoplasma haemofelis strain Ohio2 and Mycoplasma suis strain Illinois.</title>
        <authorList>
            <person name="Messick J.B."/>
            <person name="Santos A.P."/>
            <person name="Guimaraes A.M."/>
        </authorList>
    </citation>
    <scope>NUCLEOTIDE SEQUENCE [LARGE SCALE GENOMIC DNA]</scope>
    <source>
        <strain evidence="1 2">Ohio2</strain>
    </source>
</reference>
<proteinExistence type="predicted"/>
<dbReference type="Proteomes" id="UP000007952">
    <property type="component" value="Chromosome"/>
</dbReference>
<organism evidence="1 2">
    <name type="scientific">Mycoplasma haemofelis (strain Ohio2)</name>
    <dbReference type="NCBI Taxonomy" id="859194"/>
    <lineage>
        <taxon>Bacteria</taxon>
        <taxon>Bacillati</taxon>
        <taxon>Mycoplasmatota</taxon>
        <taxon>Mollicutes</taxon>
        <taxon>Mycoplasmataceae</taxon>
        <taxon>Mycoplasma</taxon>
    </lineage>
</organism>
<sequence length="187" mass="20748">MSDIGFSKALCGGIAAGVGTLGIRSVLLPDISQEDSLSTKKASFDIQESQEQLEEDNFEELIKDDSSEEQPPEAVELKKEVKEPVIPRCTFYVLKEPKREGGNGKRVVREILSKIDQSQDQFLQGKSSAFIDDIKGICPASLSQSQNIYVWQESGSWIYSRDISTKNWLTEGDITIPESLKINSSNT</sequence>
<dbReference type="STRING" id="859194.MHF_0573"/>
<dbReference type="KEGG" id="mhf:MHF_0573"/>
<reference key="2">
    <citation type="submission" date="2011-05" db="EMBL/GenBank/DDBJ databases">
        <title>The Genome of Mycoplasma haemofelis Strain Ohio2, a pathogenic hemoplasma of the cat.</title>
        <authorList>
            <person name="Santos A.P."/>
            <person name="Guimaraes A.M.S."/>
            <person name="SanMiguel P.J."/>
            <person name="Martin S.W."/>
            <person name="Messick J.B."/>
        </authorList>
    </citation>
    <scope>NUCLEOTIDE SEQUENCE</scope>
    <source>
        <strain>Ohio2</strain>
    </source>
</reference>